<gene>
    <name evidence="2" type="ORF">G4D61_06495</name>
    <name evidence="1" type="ORF">NG54_02345</name>
</gene>
<dbReference type="NCBIfam" id="TIGR02530">
    <property type="entry name" value="flg_new"/>
    <property type="match status" value="1"/>
</dbReference>
<reference evidence="1 3" key="1">
    <citation type="submission" date="2014-10" db="EMBL/GenBank/DDBJ databases">
        <title>Draft genome of phytase producing Bacillus ginsengihumi strain M2.11.</title>
        <authorList>
            <person name="Toymentseva A."/>
            <person name="Boulygina E.A."/>
            <person name="Kazakov S.V."/>
            <person name="Kayumov I."/>
            <person name="Suleimanova A.D."/>
            <person name="Mardanova A.M."/>
            <person name="Maria S.N."/>
            <person name="Sergey M.Y."/>
            <person name="Sharipova M.R."/>
        </authorList>
    </citation>
    <scope>NUCLEOTIDE SEQUENCE [LARGE SCALE GENOMIC DNA]</scope>
    <source>
        <strain evidence="1 3">M2.11</strain>
    </source>
</reference>
<dbReference type="Proteomes" id="UP000030588">
    <property type="component" value="Unassembled WGS sequence"/>
</dbReference>
<keyword evidence="1" id="KW-0282">Flagellum</keyword>
<evidence type="ECO:0000313" key="4">
    <source>
        <dbReference type="Proteomes" id="UP000476934"/>
    </source>
</evidence>
<dbReference type="RefSeq" id="WP_035352917.1">
    <property type="nucleotide sequence ID" value="NZ_JAAIWK010000007.1"/>
</dbReference>
<evidence type="ECO:0000313" key="1">
    <source>
        <dbReference type="EMBL" id="KHD86505.1"/>
    </source>
</evidence>
<dbReference type="Proteomes" id="UP000476934">
    <property type="component" value="Unassembled WGS sequence"/>
</dbReference>
<organism evidence="1 3">
    <name type="scientific">Heyndrickxia ginsengihumi</name>
    <dbReference type="NCBI Taxonomy" id="363870"/>
    <lineage>
        <taxon>Bacteria</taxon>
        <taxon>Bacillati</taxon>
        <taxon>Bacillota</taxon>
        <taxon>Bacilli</taxon>
        <taxon>Bacillales</taxon>
        <taxon>Bacillaceae</taxon>
        <taxon>Heyndrickxia</taxon>
    </lineage>
</organism>
<protein>
    <submittedName>
        <fullName evidence="1">Flagellar operon protein</fullName>
    </submittedName>
</protein>
<reference evidence="2 4" key="2">
    <citation type="submission" date="2020-02" db="EMBL/GenBank/DDBJ databases">
        <authorList>
            <person name="Feng H."/>
        </authorList>
    </citation>
    <scope>NUCLEOTIDE SEQUENCE [LARGE SCALE GENOMIC DNA]</scope>
    <source>
        <strain evidence="2 4">Gsoil 114</strain>
    </source>
</reference>
<comment type="caution">
    <text evidence="1">The sequence shown here is derived from an EMBL/GenBank/DDBJ whole genome shotgun (WGS) entry which is preliminary data.</text>
</comment>
<proteinExistence type="predicted"/>
<keyword evidence="4" id="KW-1185">Reference proteome</keyword>
<dbReference type="Pfam" id="PF12611">
    <property type="entry name" value="Flagellar_put"/>
    <property type="match status" value="1"/>
</dbReference>
<dbReference type="OrthoDB" id="165650at2"/>
<dbReference type="STRING" id="363870.NG54_02345"/>
<accession>A0A0A6VDZ8</accession>
<dbReference type="EMBL" id="JAAIWK010000007">
    <property type="protein sequence ID" value="NEY19618.1"/>
    <property type="molecule type" value="Genomic_DNA"/>
</dbReference>
<evidence type="ECO:0000313" key="2">
    <source>
        <dbReference type="EMBL" id="NEY19618.1"/>
    </source>
</evidence>
<keyword evidence="1" id="KW-0966">Cell projection</keyword>
<name>A0A0A6VDZ8_9BACI</name>
<evidence type="ECO:0000313" key="3">
    <source>
        <dbReference type="Proteomes" id="UP000030588"/>
    </source>
</evidence>
<keyword evidence="1" id="KW-0969">Cilium</keyword>
<dbReference type="InterPro" id="IPR013367">
    <property type="entry name" value="Flagellar_put"/>
</dbReference>
<dbReference type="EMBL" id="JRUN01000004">
    <property type="protein sequence ID" value="KHD86505.1"/>
    <property type="molecule type" value="Genomic_DNA"/>
</dbReference>
<reference evidence="2 4" key="3">
    <citation type="submission" date="2020-03" db="EMBL/GenBank/DDBJ databases">
        <title>Bacillus aquiflavi sp. nov., isolated from yellow water of strong flavor Chinese baijiu in Yibin region of China.</title>
        <authorList>
            <person name="Xie J."/>
        </authorList>
    </citation>
    <scope>NUCLEOTIDE SEQUENCE [LARGE SCALE GENOMIC DNA]</scope>
    <source>
        <strain evidence="2 4">Gsoil 114</strain>
    </source>
</reference>
<dbReference type="AlphaFoldDB" id="A0A0A6VDZ8"/>
<sequence length="130" mass="14318">MDKIYPQLPLQRIASNRSYNKVNEAPSANSFKNYLQDSLSKQANESTLKISKHASDRIEQRGIELDASTWNKIGSKVSEAKKKGINETLVLVKNAALIVSAKNETVITAMDRQEAGAQIFSNINGAIILD</sequence>